<keyword evidence="7" id="KW-1185">Reference proteome</keyword>
<feature type="compositionally biased region" description="Basic and acidic residues" evidence="5">
    <location>
        <begin position="126"/>
        <end position="139"/>
    </location>
</feature>
<dbReference type="GO" id="GO:0006310">
    <property type="term" value="P:DNA recombination"/>
    <property type="evidence" value="ECO:0007669"/>
    <property type="project" value="UniProtKB-KW"/>
</dbReference>
<evidence type="ECO:0000313" key="7">
    <source>
        <dbReference type="Proteomes" id="UP000018951"/>
    </source>
</evidence>
<accession>W2V2P2</accession>
<dbReference type="PROSITE" id="PS50935">
    <property type="entry name" value="SSB"/>
    <property type="match status" value="1"/>
</dbReference>
<gene>
    <name evidence="6" type="primary">ssb</name>
    <name evidence="6" type="ORF">P857_1117</name>
</gene>
<dbReference type="InterPro" id="IPR012340">
    <property type="entry name" value="NA-bd_OB-fold"/>
</dbReference>
<dbReference type="GO" id="GO:0009295">
    <property type="term" value="C:nucleoid"/>
    <property type="evidence" value="ECO:0007669"/>
    <property type="project" value="TreeGrafter"/>
</dbReference>
<keyword evidence="1 3" id="KW-0238">DNA-binding</keyword>
<name>W2V2P2_9RICK</name>
<dbReference type="CDD" id="cd04496">
    <property type="entry name" value="SSB_OBF"/>
    <property type="match status" value="1"/>
</dbReference>
<dbReference type="SUPFAM" id="SSF50249">
    <property type="entry name" value="Nucleic acid-binding proteins"/>
    <property type="match status" value="1"/>
</dbReference>
<dbReference type="PANTHER" id="PTHR10302">
    <property type="entry name" value="SINGLE-STRANDED DNA-BINDING PROTEIN"/>
    <property type="match status" value="1"/>
</dbReference>
<proteinExistence type="inferred from homology"/>
<dbReference type="InterPro" id="IPR011344">
    <property type="entry name" value="ssDNA-bd"/>
</dbReference>
<dbReference type="STRING" id="1401685.P857_1117"/>
<dbReference type="GO" id="GO:0003697">
    <property type="term" value="F:single-stranded DNA binding"/>
    <property type="evidence" value="ECO:0007669"/>
    <property type="project" value="UniProtKB-UniRule"/>
</dbReference>
<dbReference type="AlphaFoldDB" id="W2V2P2"/>
<keyword evidence="2" id="KW-0233">DNA recombination</keyword>
<comment type="subunit">
    <text evidence="3">Homotetramer.</text>
</comment>
<evidence type="ECO:0000256" key="2">
    <source>
        <dbReference type="ARBA" id="ARBA00023172"/>
    </source>
</evidence>
<organism evidence="6 7">
    <name type="scientific">Candidatus Xenolissoclinum pacificiensis L6</name>
    <dbReference type="NCBI Taxonomy" id="1401685"/>
    <lineage>
        <taxon>Bacteria</taxon>
        <taxon>Pseudomonadati</taxon>
        <taxon>Pseudomonadota</taxon>
        <taxon>Alphaproteobacteria</taxon>
        <taxon>Rickettsiales</taxon>
        <taxon>Anaplasmataceae</taxon>
        <taxon>Candidatus Xenolissoclinum</taxon>
    </lineage>
</organism>
<dbReference type="GO" id="GO:0006260">
    <property type="term" value="P:DNA replication"/>
    <property type="evidence" value="ECO:0007669"/>
    <property type="project" value="InterPro"/>
</dbReference>
<dbReference type="Gene3D" id="2.40.50.140">
    <property type="entry name" value="Nucleic acid-binding proteins"/>
    <property type="match status" value="1"/>
</dbReference>
<dbReference type="HAMAP" id="MF_00984">
    <property type="entry name" value="SSB"/>
    <property type="match status" value="1"/>
</dbReference>
<evidence type="ECO:0000256" key="3">
    <source>
        <dbReference type="HAMAP-Rule" id="MF_00984"/>
    </source>
</evidence>
<protein>
    <recommendedName>
        <fullName evidence="3 4">Single-stranded DNA-binding protein</fullName>
        <shortName evidence="3">SSB</shortName>
    </recommendedName>
</protein>
<dbReference type="EMBL" id="AXCJ01000001">
    <property type="protein sequence ID" value="ETO91937.1"/>
    <property type="molecule type" value="Genomic_DNA"/>
</dbReference>
<dbReference type="InterPro" id="IPR000424">
    <property type="entry name" value="Primosome_PriB/ssb"/>
</dbReference>
<comment type="caution">
    <text evidence="6">The sequence shown here is derived from an EMBL/GenBank/DDBJ whole genome shotgun (WGS) entry which is preliminary data.</text>
</comment>
<evidence type="ECO:0000313" key="6">
    <source>
        <dbReference type="EMBL" id="ETO91937.1"/>
    </source>
</evidence>
<comment type="caution">
    <text evidence="3">Lacks conserved residue(s) required for the propagation of feature annotation.</text>
</comment>
<evidence type="ECO:0000256" key="4">
    <source>
        <dbReference type="RuleBase" id="RU000524"/>
    </source>
</evidence>
<dbReference type="PATRIC" id="fig|1401685.3.peg.351"/>
<sequence length="162" mass="18366">MVSINRVTLLGRVGKDPEVRSTTSGNKIVSFSVATSSYWVDKFSNEKHEKTEWHNVVVFSPGLVSIIERSLAKGHRVYIEGSLQTRKWQDKMGNPRYTTEVVLQGLHSNLIILEKKASDNMSHPMGDSRDIDTHTPNDIQKAIEDKLDKELKDELDDDSLPF</sequence>
<dbReference type="Pfam" id="PF00436">
    <property type="entry name" value="SSB"/>
    <property type="match status" value="1"/>
</dbReference>
<dbReference type="Proteomes" id="UP000018951">
    <property type="component" value="Unassembled WGS sequence"/>
</dbReference>
<reference evidence="6 7" key="1">
    <citation type="journal article" date="2013" name="PLoS ONE">
        <title>Bacterial endosymbiosis in a chordate host: long-term co-evolution and conservation of secondary metabolism.</title>
        <authorList>
            <person name="Kwan J.C."/>
            <person name="Schmidt E.W."/>
        </authorList>
    </citation>
    <scope>NUCLEOTIDE SEQUENCE [LARGE SCALE GENOMIC DNA]</scope>
    <source>
        <strain evidence="7">L6</strain>
    </source>
</reference>
<evidence type="ECO:0000256" key="5">
    <source>
        <dbReference type="SAM" id="MobiDB-lite"/>
    </source>
</evidence>
<dbReference type="NCBIfam" id="TIGR00621">
    <property type="entry name" value="ssb"/>
    <property type="match status" value="1"/>
</dbReference>
<feature type="region of interest" description="Disordered" evidence="5">
    <location>
        <begin position="117"/>
        <end position="139"/>
    </location>
</feature>
<dbReference type="PANTHER" id="PTHR10302:SF0">
    <property type="entry name" value="SINGLE-STRANDED DNA-BINDING PROTEIN, MITOCHONDRIAL"/>
    <property type="match status" value="1"/>
</dbReference>
<evidence type="ECO:0000256" key="1">
    <source>
        <dbReference type="ARBA" id="ARBA00023125"/>
    </source>
</evidence>